<evidence type="ECO:0000313" key="1">
    <source>
        <dbReference type="EMBL" id="KAF5853542.1"/>
    </source>
</evidence>
<dbReference type="AlphaFoldDB" id="A0A8H5ZQJ5"/>
<organism evidence="1 2">
    <name type="scientific">Cochliobolus sativus</name>
    <name type="common">Common root rot and spot blotch fungus</name>
    <name type="synonym">Bipolaris sorokiniana</name>
    <dbReference type="NCBI Taxonomy" id="45130"/>
    <lineage>
        <taxon>Eukaryota</taxon>
        <taxon>Fungi</taxon>
        <taxon>Dikarya</taxon>
        <taxon>Ascomycota</taxon>
        <taxon>Pezizomycotina</taxon>
        <taxon>Dothideomycetes</taxon>
        <taxon>Pleosporomycetidae</taxon>
        <taxon>Pleosporales</taxon>
        <taxon>Pleosporineae</taxon>
        <taxon>Pleosporaceae</taxon>
        <taxon>Bipolaris</taxon>
    </lineage>
</organism>
<proteinExistence type="predicted"/>
<evidence type="ECO:0000313" key="2">
    <source>
        <dbReference type="Proteomes" id="UP000624244"/>
    </source>
</evidence>
<comment type="caution">
    <text evidence="1">The sequence shown here is derived from an EMBL/GenBank/DDBJ whole genome shotgun (WGS) entry which is preliminary data.</text>
</comment>
<name>A0A8H5ZQJ5_COCSA</name>
<reference evidence="1" key="1">
    <citation type="submission" date="2019-11" db="EMBL/GenBank/DDBJ databases">
        <title>Bipolaris sorokiniana Genome sequencing.</title>
        <authorList>
            <person name="Wang H."/>
        </authorList>
    </citation>
    <scope>NUCLEOTIDE SEQUENCE</scope>
</reference>
<gene>
    <name evidence="1" type="ORF">GGP41_002055</name>
</gene>
<dbReference type="Proteomes" id="UP000624244">
    <property type="component" value="Unassembled WGS sequence"/>
</dbReference>
<sequence length="78" mass="8820">MSSIFSFLQEKKFNSKYSAKSSPRQAHGRLVTKISLARGLSGSESPTCALWLVAFILPSIIFIKTWQATNSWRIHISY</sequence>
<accession>A0A8H5ZQJ5</accession>
<dbReference type="EMBL" id="WNKQ01000002">
    <property type="protein sequence ID" value="KAF5853542.1"/>
    <property type="molecule type" value="Genomic_DNA"/>
</dbReference>
<protein>
    <submittedName>
        <fullName evidence="1">Uncharacterized protein</fullName>
    </submittedName>
</protein>